<evidence type="ECO:0000256" key="5">
    <source>
        <dbReference type="ARBA" id="ARBA00022801"/>
    </source>
</evidence>
<evidence type="ECO:0000259" key="13">
    <source>
        <dbReference type="PROSITE" id="PS51199"/>
    </source>
</evidence>
<dbReference type="EMBL" id="MHWF01000006">
    <property type="protein sequence ID" value="OHB06230.1"/>
    <property type="molecule type" value="Genomic_DNA"/>
</dbReference>
<dbReference type="NCBIfam" id="NF004384">
    <property type="entry name" value="PRK05748.1"/>
    <property type="match status" value="1"/>
</dbReference>
<gene>
    <name evidence="14" type="ORF">A3B16_02930</name>
</gene>
<accession>A0A1G2UB07</accession>
<evidence type="ECO:0000256" key="1">
    <source>
        <dbReference type="ARBA" id="ARBA00008428"/>
    </source>
</evidence>
<dbReference type="GO" id="GO:0016887">
    <property type="term" value="F:ATP hydrolysis activity"/>
    <property type="evidence" value="ECO:0007669"/>
    <property type="project" value="RHEA"/>
</dbReference>
<proteinExistence type="inferred from homology"/>
<dbReference type="PROSITE" id="PS51199">
    <property type="entry name" value="SF4_HELICASE"/>
    <property type="match status" value="1"/>
</dbReference>
<dbReference type="NCBIfam" id="TIGR00665">
    <property type="entry name" value="DnaB"/>
    <property type="match status" value="1"/>
</dbReference>
<dbReference type="InterPro" id="IPR027417">
    <property type="entry name" value="P-loop_NTPase"/>
</dbReference>
<evidence type="ECO:0000256" key="9">
    <source>
        <dbReference type="ARBA" id="ARBA00023235"/>
    </source>
</evidence>
<keyword evidence="4 12" id="KW-0547">Nucleotide-binding</keyword>
<evidence type="ECO:0000256" key="12">
    <source>
        <dbReference type="RuleBase" id="RU362085"/>
    </source>
</evidence>
<comment type="catalytic activity">
    <reaction evidence="10 12">
        <text>ATP + H2O = ADP + phosphate + H(+)</text>
        <dbReference type="Rhea" id="RHEA:13065"/>
        <dbReference type="ChEBI" id="CHEBI:15377"/>
        <dbReference type="ChEBI" id="CHEBI:15378"/>
        <dbReference type="ChEBI" id="CHEBI:30616"/>
        <dbReference type="ChEBI" id="CHEBI:43474"/>
        <dbReference type="ChEBI" id="CHEBI:456216"/>
        <dbReference type="EC" id="5.6.2.3"/>
    </reaction>
</comment>
<dbReference type="GO" id="GO:0005524">
    <property type="term" value="F:ATP binding"/>
    <property type="evidence" value="ECO:0007669"/>
    <property type="project" value="UniProtKB-UniRule"/>
</dbReference>
<dbReference type="SUPFAM" id="SSF52540">
    <property type="entry name" value="P-loop containing nucleoside triphosphate hydrolases"/>
    <property type="match status" value="1"/>
</dbReference>
<name>A0A1G2UB07_9BACT</name>
<evidence type="ECO:0000256" key="7">
    <source>
        <dbReference type="ARBA" id="ARBA00022840"/>
    </source>
</evidence>
<evidence type="ECO:0000256" key="11">
    <source>
        <dbReference type="NCBIfam" id="TIGR00665"/>
    </source>
</evidence>
<protein>
    <recommendedName>
        <fullName evidence="11 12">Replicative DNA helicase</fullName>
        <ecNumber evidence="11 12">5.6.2.3</ecNumber>
    </recommendedName>
</protein>
<evidence type="ECO:0000256" key="8">
    <source>
        <dbReference type="ARBA" id="ARBA00023125"/>
    </source>
</evidence>
<keyword evidence="2 12" id="KW-0639">Primosome</keyword>
<comment type="caution">
    <text evidence="14">The sequence shown here is derived from an EMBL/GenBank/DDBJ whole genome shotgun (WGS) entry which is preliminary data.</text>
</comment>
<dbReference type="InterPro" id="IPR007693">
    <property type="entry name" value="DNA_helicase_DnaB-like_N"/>
</dbReference>
<feature type="domain" description="SF4 helicase" evidence="13">
    <location>
        <begin position="179"/>
        <end position="447"/>
    </location>
</feature>
<sequence length="450" mass="50369">MPNPAAMKLPPQNLEAEQSVLGALMIDKDAIINVGDILVKEDFYKPANAKIYEIILELYEKRQPIDILSITEKLKTENILKEVGGHSYLTNLVEAVPTSAHVEHYAKIVKEKKVLRDLIKASAEITENAINSSEDVETILDTIEQKVFSISQRSFSQKFIQLKDELDGAYERIEKGHREGGNLKGVTTGFSEIDNMLSGLQKSDLIVLGARPSLGKTSLALDIARFAAIQGQQPVGIFSLEMSREQVVDRLISAEAQIPLWELRTGRLKNDEDFELIQHALDKLSQAPIFIDDTPSPTVLQMRSMARRLQAEHGLSLIIVDYLQLIQPRANTDNIVQQITEISRSLKGMARELNVPVLAVSQLSRAVDQRENKRPRLSDLRESGAIEQDADVVLFIYRKDKDRANPATDEANTAEIMIEKHRNGPTGVVKLKFDPEKASFRSIDKYHSAS</sequence>
<reference evidence="14 15" key="1">
    <citation type="journal article" date="2016" name="Nat. Commun.">
        <title>Thousands of microbial genomes shed light on interconnected biogeochemical processes in an aquifer system.</title>
        <authorList>
            <person name="Anantharaman K."/>
            <person name="Brown C.T."/>
            <person name="Hug L.A."/>
            <person name="Sharon I."/>
            <person name="Castelle C.J."/>
            <person name="Probst A.J."/>
            <person name="Thomas B.C."/>
            <person name="Singh A."/>
            <person name="Wilkins M.J."/>
            <person name="Karaoz U."/>
            <person name="Brodie E.L."/>
            <person name="Williams K.H."/>
            <person name="Hubbard S.S."/>
            <person name="Banfield J.F."/>
        </authorList>
    </citation>
    <scope>NUCLEOTIDE SEQUENCE [LARGE SCALE GENOMIC DNA]</scope>
</reference>
<dbReference type="InterPro" id="IPR016136">
    <property type="entry name" value="DNA_helicase_N/primase_C"/>
</dbReference>
<dbReference type="InterPro" id="IPR007692">
    <property type="entry name" value="DNA_helicase_DnaB"/>
</dbReference>
<dbReference type="AlphaFoldDB" id="A0A1G2UB07"/>
<dbReference type="Pfam" id="PF03796">
    <property type="entry name" value="DnaB_C"/>
    <property type="match status" value="1"/>
</dbReference>
<dbReference type="SMART" id="SM00382">
    <property type="entry name" value="AAA"/>
    <property type="match status" value="1"/>
</dbReference>
<keyword evidence="3 12" id="KW-0235">DNA replication</keyword>
<keyword evidence="5 12" id="KW-0378">Hydrolase</keyword>
<evidence type="ECO:0000256" key="6">
    <source>
        <dbReference type="ARBA" id="ARBA00022806"/>
    </source>
</evidence>
<dbReference type="GO" id="GO:0005829">
    <property type="term" value="C:cytosol"/>
    <property type="evidence" value="ECO:0007669"/>
    <property type="project" value="TreeGrafter"/>
</dbReference>
<dbReference type="GO" id="GO:0006269">
    <property type="term" value="P:DNA replication, synthesis of primer"/>
    <property type="evidence" value="ECO:0007669"/>
    <property type="project" value="UniProtKB-UniRule"/>
</dbReference>
<dbReference type="SUPFAM" id="SSF48024">
    <property type="entry name" value="N-terminal domain of DnaB helicase"/>
    <property type="match status" value="1"/>
</dbReference>
<keyword evidence="8 12" id="KW-0238">DNA-binding</keyword>
<comment type="similarity">
    <text evidence="1 12">Belongs to the helicase family. DnaB subfamily.</text>
</comment>
<organism evidence="14 15">
    <name type="scientific">Candidatus Zambryskibacteria bacterium RIFCSPLOWO2_01_FULL_45_43</name>
    <dbReference type="NCBI Taxonomy" id="1802762"/>
    <lineage>
        <taxon>Bacteria</taxon>
        <taxon>Candidatus Zambryskiibacteriota</taxon>
    </lineage>
</organism>
<dbReference type="GO" id="GO:1990077">
    <property type="term" value="C:primosome complex"/>
    <property type="evidence" value="ECO:0007669"/>
    <property type="project" value="UniProtKB-UniRule"/>
</dbReference>
<dbReference type="Pfam" id="PF00772">
    <property type="entry name" value="DnaB"/>
    <property type="match status" value="1"/>
</dbReference>
<dbReference type="Gene3D" id="3.40.50.300">
    <property type="entry name" value="P-loop containing nucleotide triphosphate hydrolases"/>
    <property type="match status" value="1"/>
</dbReference>
<dbReference type="CDD" id="cd00984">
    <property type="entry name" value="DnaB_C"/>
    <property type="match status" value="1"/>
</dbReference>
<evidence type="ECO:0000256" key="2">
    <source>
        <dbReference type="ARBA" id="ARBA00022515"/>
    </source>
</evidence>
<evidence type="ECO:0000256" key="10">
    <source>
        <dbReference type="ARBA" id="ARBA00048954"/>
    </source>
</evidence>
<evidence type="ECO:0000256" key="3">
    <source>
        <dbReference type="ARBA" id="ARBA00022705"/>
    </source>
</evidence>
<keyword evidence="6 12" id="KW-0347">Helicase</keyword>
<dbReference type="FunFam" id="1.10.860.10:FF:000001">
    <property type="entry name" value="Replicative DNA helicase"/>
    <property type="match status" value="1"/>
</dbReference>
<dbReference type="EC" id="5.6.2.3" evidence="11 12"/>
<dbReference type="GO" id="GO:0003677">
    <property type="term" value="F:DNA binding"/>
    <property type="evidence" value="ECO:0007669"/>
    <property type="project" value="UniProtKB-UniRule"/>
</dbReference>
<dbReference type="Gene3D" id="1.10.860.10">
    <property type="entry name" value="DNAb Helicase, Chain A"/>
    <property type="match status" value="1"/>
</dbReference>
<evidence type="ECO:0000313" key="15">
    <source>
        <dbReference type="Proteomes" id="UP000177722"/>
    </source>
</evidence>
<keyword evidence="7 12" id="KW-0067">ATP-binding</keyword>
<dbReference type="InterPro" id="IPR003593">
    <property type="entry name" value="AAA+_ATPase"/>
</dbReference>
<dbReference type="PANTHER" id="PTHR30153">
    <property type="entry name" value="REPLICATIVE DNA HELICASE DNAB"/>
    <property type="match status" value="1"/>
</dbReference>
<dbReference type="Proteomes" id="UP000177722">
    <property type="component" value="Unassembled WGS sequence"/>
</dbReference>
<evidence type="ECO:0000256" key="4">
    <source>
        <dbReference type="ARBA" id="ARBA00022741"/>
    </source>
</evidence>
<evidence type="ECO:0000313" key="14">
    <source>
        <dbReference type="EMBL" id="OHB06230.1"/>
    </source>
</evidence>
<dbReference type="GO" id="GO:0043139">
    <property type="term" value="F:5'-3' DNA helicase activity"/>
    <property type="evidence" value="ECO:0007669"/>
    <property type="project" value="UniProtKB-EC"/>
</dbReference>
<dbReference type="InterPro" id="IPR007694">
    <property type="entry name" value="DNA_helicase_DnaB-like_C"/>
</dbReference>
<dbReference type="PANTHER" id="PTHR30153:SF2">
    <property type="entry name" value="REPLICATIVE DNA HELICASE"/>
    <property type="match status" value="1"/>
</dbReference>
<keyword evidence="9" id="KW-0413">Isomerase</keyword>
<comment type="function">
    <text evidence="12">The main replicative DNA helicase, it participates in initiation and elongation during chromosome replication. Travels ahead of the DNA replisome, separating dsDNA into templates for DNA synthesis. A processive ATP-dependent 5'-3' DNA helicase it has DNA-dependent ATPase activity.</text>
</comment>
<dbReference type="InterPro" id="IPR036185">
    <property type="entry name" value="DNA_heli_DnaB-like_N_sf"/>
</dbReference>